<feature type="compositionally biased region" description="Basic residues" evidence="2">
    <location>
        <begin position="1947"/>
        <end position="1960"/>
    </location>
</feature>
<dbReference type="Pfam" id="PF00090">
    <property type="entry name" value="TSP_1"/>
    <property type="match status" value="1"/>
</dbReference>
<feature type="compositionally biased region" description="Basic and acidic residues" evidence="2">
    <location>
        <begin position="1825"/>
        <end position="1844"/>
    </location>
</feature>
<organism evidence="4 5">
    <name type="scientific">Elysia marginata</name>
    <dbReference type="NCBI Taxonomy" id="1093978"/>
    <lineage>
        <taxon>Eukaryota</taxon>
        <taxon>Metazoa</taxon>
        <taxon>Spiralia</taxon>
        <taxon>Lophotrochozoa</taxon>
        <taxon>Mollusca</taxon>
        <taxon>Gastropoda</taxon>
        <taxon>Heterobranchia</taxon>
        <taxon>Euthyneura</taxon>
        <taxon>Panpulmonata</taxon>
        <taxon>Sacoglossa</taxon>
        <taxon>Placobranchoidea</taxon>
        <taxon>Plakobranchidae</taxon>
        <taxon>Elysia</taxon>
    </lineage>
</organism>
<feature type="region of interest" description="Disordered" evidence="2">
    <location>
        <begin position="115"/>
        <end position="136"/>
    </location>
</feature>
<feature type="chain" id="PRO_5043842457" evidence="3">
    <location>
        <begin position="34"/>
        <end position="2291"/>
    </location>
</feature>
<feature type="region of interest" description="Disordered" evidence="2">
    <location>
        <begin position="2127"/>
        <end position="2220"/>
    </location>
</feature>
<proteinExistence type="predicted"/>
<feature type="signal peptide" evidence="3">
    <location>
        <begin position="1"/>
        <end position="33"/>
    </location>
</feature>
<feature type="compositionally biased region" description="Basic and acidic residues" evidence="2">
    <location>
        <begin position="699"/>
        <end position="716"/>
    </location>
</feature>
<evidence type="ECO:0000256" key="2">
    <source>
        <dbReference type="SAM" id="MobiDB-lite"/>
    </source>
</evidence>
<feature type="region of interest" description="Disordered" evidence="2">
    <location>
        <begin position="655"/>
        <end position="762"/>
    </location>
</feature>
<keyword evidence="5" id="KW-1185">Reference proteome</keyword>
<reference evidence="4 5" key="1">
    <citation type="journal article" date="2021" name="Elife">
        <title>Chloroplast acquisition without the gene transfer in kleptoplastic sea slugs, Plakobranchus ocellatus.</title>
        <authorList>
            <person name="Maeda T."/>
            <person name="Takahashi S."/>
            <person name="Yoshida T."/>
            <person name="Shimamura S."/>
            <person name="Takaki Y."/>
            <person name="Nagai Y."/>
            <person name="Toyoda A."/>
            <person name="Suzuki Y."/>
            <person name="Arimoto A."/>
            <person name="Ishii H."/>
            <person name="Satoh N."/>
            <person name="Nishiyama T."/>
            <person name="Hasebe M."/>
            <person name="Maruyama T."/>
            <person name="Minagawa J."/>
            <person name="Obokata J."/>
            <person name="Shigenobu S."/>
        </authorList>
    </citation>
    <scope>NUCLEOTIDE SEQUENCE [LARGE SCALE GENOMIC DNA]</scope>
</reference>
<sequence length="2291" mass="256884">MTPTSKYKASNTTVFSLLFPLLLVFLVLGRVSTKEFPPESDSAPTKVVVVEVPPVDGEAAEKKNEEEKPQPSETGPGLERDTDDPQDIVHTRELLKNMKPGPGVQWRLTMPVPLEETQPDLRRKRRDANTNRRSLARDASEVNLKTLHSENVPKEHSTVGPVGLGKAENLMNNSGEELQSNEEKNMKGFLEGDSGLMNDGMKDKFNLEKEGINSGKVDLGTTSDKYKDLYTKDNLTKVSKSGESDIANSGSADQGDARQEQITKNLIFVNVEKQGVVRRVNDMKIKERGVKLDEPERKTNIIGSKKNSPETKPGSKELYSEEGLLGEAQDKKVIEIVPEPFIVEKSRSLPYEIRPDIGGKALQAETVNNVYPGHVEVEVTGDTGSKAETANNVYPGHVEVEITRDTGFLGETANNVYPGHGDVEITKNTGSLGETANNVYPGHGDVEITKDTGPLGEITNNVYPGHADVEINKDTGSKAETANNVYPGHAEVEITKDTGSQAETTNNVYPGHADVEITKDTGSLGGTANNVYPGHAEVQITRDTGSKTGTVNNVNTGHAEKVITNDTNSKVETADSVNTKHAEEVFTNDTNSMVETAHNVNTKHAEEVITNDTNSKVETAGSVNTGHSEEVITKDTNSLYDLTKKNYEYDISESGSMRVGVPRRTRRRSRRRRKHHRLGRRNTYNNGRVSSIGEYSDTFSKDMNDMERKYKTGKGERVKRRSRRRRKHHRLRRRSLSSNRFAMTSVEETNGNVKEVKDNSEAENGYENSVGVFAERVKRRSRRRRKHHRLGKRSVSSTTKDVSNTRTHKVGVDQYKISPSFRFVNGLIDPTRDSADRDVKVDGDDGISISEAVASVAQQETTEKPYENIVSSRDLKGFYKGSEEHRRYPRRDKREANIGDYNLESFAHESLLHAKEFGKTDSSLGQNNDIPIDEIDTSTEEGSYLKGLISGEKRLRRVARESLEAPGDDVDVPGNSLDENIDVGEDLGDVDSGGAVNEATDVPMEGSDGDVGGIVGAGIAGGVGDELDVDIDGGGSDIAYDPNGEMVEEDSLGGEIVKGDGVDLVSPAAGGDEIDPALGELDDDYDVLPATGYQETTVAKKIEVPNKQMAEDMPDRKKNVKSHGKPSKKHHFAVGKDSTLEDKKQDAWYKDHMRKLHDEKEVLQKHVAETRRKIEGSRDEVPRPRKLSKVMKEKKDKATYKRILSKSSDEKQGTVVNTKIKGRSDDELAKTMRRLEQKVDTLKSMIESGLRKKRPKARAGETKHGHRHKRSLSNKLGLGENQLVALNSVKIISKPARKFPEGENISSFVNMLRSRRHNEDEEQRIFILTLPLNREESSLPSEKLIPNNESEPTDLTHGESPISLPMFSTLRPDDKSDSDIKFYSDRADQDSASYPSRAIHLFQPLIQLPQKELFSKSLFSPQNPGVPDTRTDPSTPNALHVHTLPHHNTVSTNALRDKWQRGAENELFRGSKSMDKTTNNRHVIKKNLAEEDYFQRMNNANSLGNVSIRRMVTAISAETTRQLKNILQNLRATDKNAYSFLNPSDTLSQENSFVTKGLLEKVFGLPRFGNKANKNNLWHWLIREKSNDQSRKRLLREVERAHKMRVKNLLKQILRRKTQELAFKRKNNNVFGLRGPMSGVPWSAYWHSLEKLPRYISATGYGGSERRTQYPAFGSLYHFVGDKNHINGLSFQRAPKTSVVGLIQALELLSNKADAIEKNLGLHGTEYLDGSSKKKFMNLQTDSKIPYKGMFFYPKSLKPKISSLVASSILKLPRDFHFDLVEGRNDALITELEGLVKHLIQTLCSQRKSRLRKLRDLSWSHWMDENEKEKNRQRQGIKKEKEPMTDEEYELERQLRDLLARFPMSEAEYAMNNNLRREDSKIAAASDVLKAVIERTSDEDEEKPVVGSSAAVEMLSHGARRRRHAGKRPGGAPGNPQTPQKYFSLKGKTHSSNKKSIKRSKLTQVKNKRIPNKNELIRKKSHQVKRLNHMSKKRVGKREINEMLGTDQTTSPTATTTASELPTPKPTTSFLSETKPLAYSPIANQTLLNRTKKQAMRKELPYGFGLLFGADPDYFDGDFNEISAADYDEGEENLLRRRLIGTPPHKSGYYMSSDIFPGFYSYHPPGVYKRSVGQQPQEPHRQLQQLQIQQQQQRYDDIDLNDSAVDVDDYEDDEDLEDYEQDDDHPDDDDDDDEDDDERESDNVSGVDEGIQVEDNGERDLPVDDVAFITKERKTNKKVEEPLSWGAWSVCSVTCGLGQRYRVSICGEDGEPCHGRRASEEMEVCEVPRSC</sequence>
<feature type="region of interest" description="Disordered" evidence="2">
    <location>
        <begin position="1337"/>
        <end position="1373"/>
    </location>
</feature>
<feature type="region of interest" description="Disordered" evidence="2">
    <location>
        <begin position="1825"/>
        <end position="1849"/>
    </location>
</feature>
<evidence type="ECO:0000313" key="4">
    <source>
        <dbReference type="EMBL" id="GFR73627.1"/>
    </source>
</evidence>
<feature type="coiled-coil region" evidence="1">
    <location>
        <begin position="1153"/>
        <end position="1180"/>
    </location>
</feature>
<feature type="region of interest" description="Disordered" evidence="2">
    <location>
        <begin position="2002"/>
        <end position="2032"/>
    </location>
</feature>
<feature type="compositionally biased region" description="Basic and acidic residues" evidence="2">
    <location>
        <begin position="127"/>
        <end position="136"/>
    </location>
</feature>
<evidence type="ECO:0000256" key="3">
    <source>
        <dbReference type="SAM" id="SignalP"/>
    </source>
</evidence>
<feature type="region of interest" description="Disordered" evidence="2">
    <location>
        <begin position="1248"/>
        <end position="1271"/>
    </location>
</feature>
<dbReference type="Proteomes" id="UP000762676">
    <property type="component" value="Unassembled WGS sequence"/>
</dbReference>
<dbReference type="SMART" id="SM00209">
    <property type="entry name" value="TSP1"/>
    <property type="match status" value="1"/>
</dbReference>
<feature type="compositionally biased region" description="Basic and acidic residues" evidence="2">
    <location>
        <begin position="59"/>
        <end position="70"/>
    </location>
</feature>
<feature type="region of interest" description="Disordered" evidence="2">
    <location>
        <begin position="1917"/>
        <end position="1960"/>
    </location>
</feature>
<name>A0AAV4FJM5_9GAST</name>
<feature type="compositionally biased region" description="Basic residues" evidence="2">
    <location>
        <begin position="717"/>
        <end position="735"/>
    </location>
</feature>
<feature type="compositionally biased region" description="Basic and acidic residues" evidence="2">
    <location>
        <begin position="307"/>
        <end position="317"/>
    </location>
</feature>
<dbReference type="SUPFAM" id="SSF82895">
    <property type="entry name" value="TSP-1 type 1 repeat"/>
    <property type="match status" value="1"/>
</dbReference>
<feature type="region of interest" description="Disordered" evidence="2">
    <location>
        <begin position="778"/>
        <end position="808"/>
    </location>
</feature>
<comment type="caution">
    <text evidence="4">The sequence shown here is derived from an EMBL/GenBank/DDBJ whole genome shotgun (WGS) entry which is preliminary data.</text>
</comment>
<protein>
    <submittedName>
        <fullName evidence="4">Novel trypsin family protein</fullName>
    </submittedName>
</protein>
<accession>A0AAV4FJM5</accession>
<dbReference type="Gene3D" id="2.20.100.10">
    <property type="entry name" value="Thrombospondin type-1 (TSP1) repeat"/>
    <property type="match status" value="1"/>
</dbReference>
<feature type="compositionally biased region" description="Low complexity" evidence="2">
    <location>
        <begin position="2134"/>
        <end position="2153"/>
    </location>
</feature>
<dbReference type="EMBL" id="BMAT01007891">
    <property type="protein sequence ID" value="GFR73627.1"/>
    <property type="molecule type" value="Genomic_DNA"/>
</dbReference>
<evidence type="ECO:0000256" key="1">
    <source>
        <dbReference type="SAM" id="Coils"/>
    </source>
</evidence>
<dbReference type="InterPro" id="IPR000884">
    <property type="entry name" value="TSP1_rpt"/>
</dbReference>
<evidence type="ECO:0000313" key="5">
    <source>
        <dbReference type="Proteomes" id="UP000762676"/>
    </source>
</evidence>
<dbReference type="InterPro" id="IPR036383">
    <property type="entry name" value="TSP1_rpt_sf"/>
</dbReference>
<feature type="compositionally biased region" description="Low complexity" evidence="2">
    <location>
        <begin position="2009"/>
        <end position="2022"/>
    </location>
</feature>
<feature type="compositionally biased region" description="Basic residues" evidence="2">
    <location>
        <begin position="1918"/>
        <end position="1927"/>
    </location>
</feature>
<feature type="compositionally biased region" description="Basic residues" evidence="2">
    <location>
        <begin position="661"/>
        <end position="680"/>
    </location>
</feature>
<feature type="compositionally biased region" description="Polar residues" evidence="2">
    <location>
        <begin position="739"/>
        <end position="752"/>
    </location>
</feature>
<feature type="compositionally biased region" description="Acidic residues" evidence="2">
    <location>
        <begin position="2165"/>
        <end position="2200"/>
    </location>
</feature>
<feature type="region of interest" description="Disordered" evidence="2">
    <location>
        <begin position="54"/>
        <end position="84"/>
    </location>
</feature>
<feature type="compositionally biased region" description="Polar residues" evidence="2">
    <location>
        <begin position="795"/>
        <end position="805"/>
    </location>
</feature>
<keyword evidence="3" id="KW-0732">Signal</keyword>
<feature type="compositionally biased region" description="Basic residues" evidence="2">
    <location>
        <begin position="1118"/>
        <end position="1133"/>
    </location>
</feature>
<keyword evidence="1" id="KW-0175">Coiled coil</keyword>
<feature type="compositionally biased region" description="Basic residues" evidence="2">
    <location>
        <begin position="778"/>
        <end position="792"/>
    </location>
</feature>
<gene>
    <name evidence="4" type="ORF">ElyMa_003871900</name>
</gene>
<feature type="region of interest" description="Disordered" evidence="2">
    <location>
        <begin position="1110"/>
        <end position="1133"/>
    </location>
</feature>
<feature type="region of interest" description="Disordered" evidence="2">
    <location>
        <begin position="298"/>
        <end position="317"/>
    </location>
</feature>
<dbReference type="PROSITE" id="PS50092">
    <property type="entry name" value="TSP1"/>
    <property type="match status" value="1"/>
</dbReference>